<gene>
    <name evidence="1" type="ORF">WKI67_09290</name>
</gene>
<dbReference type="EMBL" id="JBBKAJ010000022">
    <property type="protein sequence ID" value="MEJ8633590.1"/>
    <property type="molecule type" value="Genomic_DNA"/>
</dbReference>
<keyword evidence="2" id="KW-1185">Reference proteome</keyword>
<proteinExistence type="predicted"/>
<organism evidence="1 2">
    <name type="scientific">Streptomyces achmelvichensis</name>
    <dbReference type="NCBI Taxonomy" id="3134111"/>
    <lineage>
        <taxon>Bacteria</taxon>
        <taxon>Bacillati</taxon>
        <taxon>Actinomycetota</taxon>
        <taxon>Actinomycetes</taxon>
        <taxon>Kitasatosporales</taxon>
        <taxon>Streptomycetaceae</taxon>
        <taxon>Streptomyces</taxon>
    </lineage>
</organism>
<name>A0ACC6PQ98_9ACTN</name>
<evidence type="ECO:0000313" key="1">
    <source>
        <dbReference type="EMBL" id="MEJ8633590.1"/>
    </source>
</evidence>
<accession>A0ACC6PQ98</accession>
<evidence type="ECO:0000313" key="2">
    <source>
        <dbReference type="Proteomes" id="UP001377168"/>
    </source>
</evidence>
<dbReference type="Proteomes" id="UP001377168">
    <property type="component" value="Unassembled WGS sequence"/>
</dbReference>
<reference evidence="1" key="1">
    <citation type="submission" date="2024-03" db="EMBL/GenBank/DDBJ databases">
        <title>Novel Streptomyces species of biotechnological and ecological value are a feature of Machair soil.</title>
        <authorList>
            <person name="Prole J.R."/>
            <person name="Goodfellow M."/>
            <person name="Allenby N."/>
            <person name="Ward A.C."/>
        </authorList>
    </citation>
    <scope>NUCLEOTIDE SEQUENCE</scope>
    <source>
        <strain evidence="1">MS2.AVA.5</strain>
    </source>
</reference>
<keyword evidence="1" id="KW-0413">Isomerase</keyword>
<comment type="caution">
    <text evidence="1">The sequence shown here is derived from an EMBL/GenBank/DDBJ whole genome shotgun (WGS) entry which is preliminary data.</text>
</comment>
<sequence>MSDALLNALTEALADLVTSVATCDDDVLDPDTAVKWLENTGYLLGRLSPADRGALSGLLRQTAARRPDGGLRDDVLRICEDFGIDDDQHELYCDAVEDLGRRFVQAVRDVDPATPVPTCPGWTFADLVRHHGTTHRWMEHLVRTRAAERVWSKDVPLDLPDDPGAYPGWLARSAEASVRTMRGVDPDTPMWSHGADQRVRFFPRRLLFEAVVHLADAELALGQEPRIAPGTAADGIEEFLENLPCYPWLAEPVGVLPEGSLRLVATDTGAGWTVSFGGGGYRWTASGSGSGPGPAVPPRVAGPAASARVQGPAGDLLLLLYGRYRYDDPRFGVSGERAALDAWVRATAF</sequence>
<protein>
    <submittedName>
        <fullName evidence="1">Maleylpyruvate isomerase family mycothiol-dependent enzyme</fullName>
    </submittedName>
</protein>